<name>A0AAX6I0H1_IRIPA</name>
<gene>
    <name evidence="1" type="ORF">M6B38_279590</name>
</gene>
<reference evidence="1" key="2">
    <citation type="submission" date="2023-04" db="EMBL/GenBank/DDBJ databases">
        <authorList>
            <person name="Bruccoleri R.E."/>
            <person name="Oakeley E.J."/>
            <person name="Faust A.-M."/>
            <person name="Dessus-Babus S."/>
            <person name="Altorfer M."/>
            <person name="Burckhardt D."/>
            <person name="Oertli M."/>
            <person name="Naumann U."/>
            <person name="Petersen F."/>
            <person name="Wong J."/>
        </authorList>
    </citation>
    <scope>NUCLEOTIDE SEQUENCE</scope>
    <source>
        <strain evidence="1">GSM-AAB239-AS_SAM_17_03QT</strain>
        <tissue evidence="1">Leaf</tissue>
    </source>
</reference>
<reference evidence="1" key="1">
    <citation type="journal article" date="2023" name="GigaByte">
        <title>Genome assembly of the bearded iris, Iris pallida Lam.</title>
        <authorList>
            <person name="Bruccoleri R.E."/>
            <person name="Oakeley E.J."/>
            <person name="Faust A.M.E."/>
            <person name="Altorfer M."/>
            <person name="Dessus-Babus S."/>
            <person name="Burckhardt D."/>
            <person name="Oertli M."/>
            <person name="Naumann U."/>
            <person name="Petersen F."/>
            <person name="Wong J."/>
        </authorList>
    </citation>
    <scope>NUCLEOTIDE SEQUENCE</scope>
    <source>
        <strain evidence="1">GSM-AAB239-AS_SAM_17_03QT</strain>
    </source>
</reference>
<accession>A0AAX6I0H1</accession>
<dbReference type="EMBL" id="JANAVB010005599">
    <property type="protein sequence ID" value="KAJ6846287.1"/>
    <property type="molecule type" value="Genomic_DNA"/>
</dbReference>
<proteinExistence type="predicted"/>
<organism evidence="1 2">
    <name type="scientific">Iris pallida</name>
    <name type="common">Sweet iris</name>
    <dbReference type="NCBI Taxonomy" id="29817"/>
    <lineage>
        <taxon>Eukaryota</taxon>
        <taxon>Viridiplantae</taxon>
        <taxon>Streptophyta</taxon>
        <taxon>Embryophyta</taxon>
        <taxon>Tracheophyta</taxon>
        <taxon>Spermatophyta</taxon>
        <taxon>Magnoliopsida</taxon>
        <taxon>Liliopsida</taxon>
        <taxon>Asparagales</taxon>
        <taxon>Iridaceae</taxon>
        <taxon>Iridoideae</taxon>
        <taxon>Irideae</taxon>
        <taxon>Iris</taxon>
    </lineage>
</organism>
<evidence type="ECO:0000313" key="2">
    <source>
        <dbReference type="Proteomes" id="UP001140949"/>
    </source>
</evidence>
<evidence type="ECO:0000313" key="1">
    <source>
        <dbReference type="EMBL" id="KAJ6846287.1"/>
    </source>
</evidence>
<comment type="caution">
    <text evidence="1">The sequence shown here is derived from an EMBL/GenBank/DDBJ whole genome shotgun (WGS) entry which is preliminary data.</text>
</comment>
<dbReference type="AlphaFoldDB" id="A0AAX6I0H1"/>
<sequence length="57" mass="6797">MLIYSFDYILRGNALTWILWIYANEYLLCLEPNVLLLSWKEKLCSHLCWRGTTLSNT</sequence>
<protein>
    <submittedName>
        <fullName evidence="1">Uncharacterized protein</fullName>
    </submittedName>
</protein>
<dbReference type="Proteomes" id="UP001140949">
    <property type="component" value="Unassembled WGS sequence"/>
</dbReference>
<keyword evidence="2" id="KW-1185">Reference proteome</keyword>